<sequence>MALASITPKQKLAMAAYHLLLERSKNGGISEGGDNSRIFQIDINVKLKVINGVEPTVIAITIFFGTGLPTVAKPRR</sequence>
<organism evidence="1 2">
    <name type="scientific">Janthinobacterium tructae</name>
    <dbReference type="NCBI Taxonomy" id="2590869"/>
    <lineage>
        <taxon>Bacteria</taxon>
        <taxon>Pseudomonadati</taxon>
        <taxon>Pseudomonadota</taxon>
        <taxon>Betaproteobacteria</taxon>
        <taxon>Burkholderiales</taxon>
        <taxon>Oxalobacteraceae</taxon>
        <taxon>Janthinobacterium</taxon>
    </lineage>
</organism>
<dbReference type="EMBL" id="CP041185">
    <property type="protein sequence ID" value="QDG70216.1"/>
    <property type="molecule type" value="Genomic_DNA"/>
</dbReference>
<gene>
    <name evidence="1" type="ORF">FJQ89_07155</name>
</gene>
<proteinExistence type="predicted"/>
<evidence type="ECO:0000313" key="2">
    <source>
        <dbReference type="Proteomes" id="UP000316665"/>
    </source>
</evidence>
<reference evidence="1 2" key="1">
    <citation type="submission" date="2019-06" db="EMBL/GenBank/DDBJ databases">
        <title>Complete genome sequence of Janthinobacterium sp. SNU WT3 isolated from diseased rainbow trout.</title>
        <authorList>
            <person name="Oh W.T."/>
            <person name="Park S.C."/>
        </authorList>
    </citation>
    <scope>NUCLEOTIDE SEQUENCE [LARGE SCALE GENOMIC DNA]</scope>
    <source>
        <strain evidence="1 2">SNU WT3</strain>
    </source>
</reference>
<name>A0A4Y6RCB4_9BURK</name>
<keyword evidence="2" id="KW-1185">Reference proteome</keyword>
<dbReference type="KEGG" id="jas:FJQ89_07155"/>
<protein>
    <submittedName>
        <fullName evidence="1">Uncharacterized protein</fullName>
    </submittedName>
</protein>
<dbReference type="Proteomes" id="UP000316665">
    <property type="component" value="Chromosome"/>
</dbReference>
<dbReference type="AlphaFoldDB" id="A0A4Y6RCB4"/>
<accession>A0A4Y6RCB4</accession>
<evidence type="ECO:0000313" key="1">
    <source>
        <dbReference type="EMBL" id="QDG70216.1"/>
    </source>
</evidence>
<dbReference type="RefSeq" id="WP_141169646.1">
    <property type="nucleotide sequence ID" value="NZ_CP041185.1"/>
</dbReference>